<gene>
    <name evidence="2" type="ORF">J2Z56_002432</name>
    <name evidence="3" type="ORF">J2Z57_002537</name>
</gene>
<dbReference type="RefSeq" id="WP_057780280.1">
    <property type="nucleotide sequence ID" value="NZ_JAGGJQ010000007.1"/>
</dbReference>
<proteinExistence type="predicted"/>
<dbReference type="Proteomes" id="UP001138672">
    <property type="component" value="Unassembled WGS sequence"/>
</dbReference>
<feature type="domain" description="Pyrroloquinoline quinone-dependent pyranose dehydrogenase beta-propeller" evidence="1">
    <location>
        <begin position="75"/>
        <end position="272"/>
    </location>
</feature>
<evidence type="ECO:0000259" key="1">
    <source>
        <dbReference type="Pfam" id="PF22807"/>
    </source>
</evidence>
<dbReference type="SUPFAM" id="SSF50952">
    <property type="entry name" value="Soluble quinoprotein glucose dehydrogenase"/>
    <property type="match status" value="1"/>
</dbReference>
<evidence type="ECO:0000313" key="3">
    <source>
        <dbReference type="EMBL" id="MDQ0336085.1"/>
    </source>
</evidence>
<keyword evidence="5" id="KW-1185">Reference proteome</keyword>
<dbReference type="InterPro" id="IPR011042">
    <property type="entry name" value="6-blade_b-propeller_TolB-like"/>
</dbReference>
<sequence>MTTQKLLVMLCVMGALWSCKTKTEDNNTETLSETVTDADTVQTAIGPLILPKPYATKSVRNENKLVDWPEGKQPVAPEGFTVSVFADGFTHPRWTYIGPNGDVFVAESDTKNSANRITILRDTNQDGKFEVRDTFLDDLKQPLGMLIIGDAFYVANTDGLYKYPYQAGQISLEGVTSEKLVDLPAGGYNNHWTRNIITNATQDKIYISVGSASNVGEHGMAEEERRANILEVGLDGSNEVIYASGLRNPVGMDWNPVDGTLWTAVNERDKIGDNLVPDYVTGVKRGGFYGWPYAYYGPIEDPRLAGKAPDLVNKTLVPDVSVGAHTASLGLTFYTKDQFPSKYKHGIFVGQHGSWNRAVLSGYRVVFIPFEKGEPAGEPQDFLTGFIAEDNNSEVYGRPVCVIETPEGDLLVNDDSGNLIWKVSYTK</sequence>
<accession>A0A9X0YKL1</accession>
<dbReference type="EMBL" id="JAUSUU010000007">
    <property type="protein sequence ID" value="MDQ0336085.1"/>
    <property type="molecule type" value="Genomic_DNA"/>
</dbReference>
<dbReference type="InterPro" id="IPR011041">
    <property type="entry name" value="Quinoprot_gluc/sorb_DH_b-prop"/>
</dbReference>
<dbReference type="Gene3D" id="2.120.10.30">
    <property type="entry name" value="TolB, C-terminal domain"/>
    <property type="match status" value="1"/>
</dbReference>
<evidence type="ECO:0000313" key="4">
    <source>
        <dbReference type="Proteomes" id="UP001138672"/>
    </source>
</evidence>
<dbReference type="AlphaFoldDB" id="A0A9X0YKL1"/>
<comment type="caution">
    <text evidence="2">The sequence shown here is derived from an EMBL/GenBank/DDBJ whole genome shotgun (WGS) entry which is preliminary data.</text>
</comment>
<dbReference type="EMBL" id="JAGGJQ010000007">
    <property type="protein sequence ID" value="MBP1840502.1"/>
    <property type="molecule type" value="Genomic_DNA"/>
</dbReference>
<dbReference type="Proteomes" id="UP001231587">
    <property type="component" value="Unassembled WGS sequence"/>
</dbReference>
<reference evidence="2" key="1">
    <citation type="submission" date="2021-03" db="EMBL/GenBank/DDBJ databases">
        <title>Genomic Encyclopedia of Type Strains, Phase IV (KMG-IV): sequencing the most valuable type-strain genomes for metagenomic binning, comparative biology and taxonomic classification.</title>
        <authorList>
            <person name="Goeker M."/>
        </authorList>
    </citation>
    <scope>NUCLEOTIDE SEQUENCE</scope>
    <source>
        <strain evidence="2">DSM 15523</strain>
        <strain evidence="3 5">DSM 16476</strain>
    </source>
</reference>
<dbReference type="InterPro" id="IPR054539">
    <property type="entry name" value="Beta-prop_PDH"/>
</dbReference>
<protein>
    <submittedName>
        <fullName evidence="2">Glucose/arabinose dehydrogenase</fullName>
    </submittedName>
</protein>
<dbReference type="PANTHER" id="PTHR19328">
    <property type="entry name" value="HEDGEHOG-INTERACTING PROTEIN"/>
    <property type="match status" value="1"/>
</dbReference>
<evidence type="ECO:0000313" key="2">
    <source>
        <dbReference type="EMBL" id="MBP1840502.1"/>
    </source>
</evidence>
<dbReference type="OrthoDB" id="9811395at2"/>
<organism evidence="2 4">
    <name type="scientific">Formosa algae</name>
    <dbReference type="NCBI Taxonomy" id="225843"/>
    <lineage>
        <taxon>Bacteria</taxon>
        <taxon>Pseudomonadati</taxon>
        <taxon>Bacteroidota</taxon>
        <taxon>Flavobacteriia</taxon>
        <taxon>Flavobacteriales</taxon>
        <taxon>Flavobacteriaceae</taxon>
        <taxon>Formosa</taxon>
    </lineage>
</organism>
<name>A0A9X0YKL1_9FLAO</name>
<feature type="domain" description="Pyrroloquinoline quinone-dependent pyranose dehydrogenase beta-propeller" evidence="1">
    <location>
        <begin position="316"/>
        <end position="423"/>
    </location>
</feature>
<dbReference type="Pfam" id="PF22807">
    <property type="entry name" value="TrAA12"/>
    <property type="match status" value="2"/>
</dbReference>
<evidence type="ECO:0000313" key="5">
    <source>
        <dbReference type="Proteomes" id="UP001231587"/>
    </source>
</evidence>
<dbReference type="PANTHER" id="PTHR19328:SF55">
    <property type="entry name" value="BLR6566 PROTEIN"/>
    <property type="match status" value="1"/>
</dbReference>